<comment type="caution">
    <text evidence="2">The sequence shown here is derived from an EMBL/GenBank/DDBJ whole genome shotgun (WGS) entry which is preliminary data.</text>
</comment>
<dbReference type="OrthoDB" id="285306at2"/>
<organism evidence="2 3">
    <name type="scientific">Blastopirellula retiformator</name>
    <dbReference type="NCBI Taxonomy" id="2527970"/>
    <lineage>
        <taxon>Bacteria</taxon>
        <taxon>Pseudomonadati</taxon>
        <taxon>Planctomycetota</taxon>
        <taxon>Planctomycetia</taxon>
        <taxon>Pirellulales</taxon>
        <taxon>Pirellulaceae</taxon>
        <taxon>Blastopirellula</taxon>
    </lineage>
</organism>
<accession>A0A5C5V4J0</accession>
<name>A0A5C5V4J0_9BACT</name>
<evidence type="ECO:0000256" key="1">
    <source>
        <dbReference type="SAM" id="SignalP"/>
    </source>
</evidence>
<evidence type="ECO:0000313" key="3">
    <source>
        <dbReference type="Proteomes" id="UP000318878"/>
    </source>
</evidence>
<proteinExistence type="predicted"/>
<reference evidence="2 3" key="1">
    <citation type="submission" date="2019-02" db="EMBL/GenBank/DDBJ databases">
        <title>Deep-cultivation of Planctomycetes and their phenomic and genomic characterization uncovers novel biology.</title>
        <authorList>
            <person name="Wiegand S."/>
            <person name="Jogler M."/>
            <person name="Boedeker C."/>
            <person name="Pinto D."/>
            <person name="Vollmers J."/>
            <person name="Rivas-Marin E."/>
            <person name="Kohn T."/>
            <person name="Peeters S.H."/>
            <person name="Heuer A."/>
            <person name="Rast P."/>
            <person name="Oberbeckmann S."/>
            <person name="Bunk B."/>
            <person name="Jeske O."/>
            <person name="Meyerdierks A."/>
            <person name="Storesund J.E."/>
            <person name="Kallscheuer N."/>
            <person name="Luecker S."/>
            <person name="Lage O.M."/>
            <person name="Pohl T."/>
            <person name="Merkel B.J."/>
            <person name="Hornburger P."/>
            <person name="Mueller R.-W."/>
            <person name="Bruemmer F."/>
            <person name="Labrenz M."/>
            <person name="Spormann A.M."/>
            <person name="Op Den Camp H."/>
            <person name="Overmann J."/>
            <person name="Amann R."/>
            <person name="Jetten M.S.M."/>
            <person name="Mascher T."/>
            <person name="Medema M.H."/>
            <person name="Devos D.P."/>
            <person name="Kaster A.-K."/>
            <person name="Ovreas L."/>
            <person name="Rohde M."/>
            <person name="Galperin M.Y."/>
            <person name="Jogler C."/>
        </authorList>
    </citation>
    <scope>NUCLEOTIDE SEQUENCE [LARGE SCALE GENOMIC DNA]</scope>
    <source>
        <strain evidence="2 3">Enr8</strain>
    </source>
</reference>
<dbReference type="AlphaFoldDB" id="A0A5C5V4J0"/>
<feature type="signal peptide" evidence="1">
    <location>
        <begin position="1"/>
        <end position="28"/>
    </location>
</feature>
<dbReference type="RefSeq" id="WP_146431866.1">
    <property type="nucleotide sequence ID" value="NZ_SJPF01000003.1"/>
</dbReference>
<feature type="chain" id="PRO_5022870345" evidence="1">
    <location>
        <begin position="29"/>
        <end position="74"/>
    </location>
</feature>
<dbReference type="EMBL" id="SJPF01000003">
    <property type="protein sequence ID" value="TWT32662.1"/>
    <property type="molecule type" value="Genomic_DNA"/>
</dbReference>
<evidence type="ECO:0000313" key="2">
    <source>
        <dbReference type="EMBL" id="TWT32662.1"/>
    </source>
</evidence>
<keyword evidence="3" id="KW-1185">Reference proteome</keyword>
<gene>
    <name evidence="2" type="ORF">Enr8_24670</name>
</gene>
<keyword evidence="1" id="KW-0732">Signal</keyword>
<dbReference type="Proteomes" id="UP000318878">
    <property type="component" value="Unassembled WGS sequence"/>
</dbReference>
<sequence precursor="true">MNLRKLRLSLLALLALSFCLIGAGQSSAAWFDVIVTTEAQRDAIRSQPLLHRPNRPGHFYGNTVRRVHHWRHGR</sequence>
<protein>
    <submittedName>
        <fullName evidence="2">Uncharacterized protein</fullName>
    </submittedName>
</protein>